<feature type="transmembrane region" description="Helical" evidence="6">
    <location>
        <begin position="227"/>
        <end position="251"/>
    </location>
</feature>
<proteinExistence type="inferred from homology"/>
<comment type="subcellular location">
    <subcellularLocation>
        <location evidence="1">Membrane</location>
        <topology evidence="1">Multi-pass membrane protein</topology>
    </subcellularLocation>
</comment>
<feature type="transmembrane region" description="Helical" evidence="6">
    <location>
        <begin position="82"/>
        <end position="103"/>
    </location>
</feature>
<gene>
    <name evidence="8" type="ORF">NA56DRAFT_590192</name>
</gene>
<feature type="transmembrane region" description="Helical" evidence="6">
    <location>
        <begin position="187"/>
        <end position="207"/>
    </location>
</feature>
<feature type="transmembrane region" description="Helical" evidence="6">
    <location>
        <begin position="263"/>
        <end position="285"/>
    </location>
</feature>
<feature type="transmembrane region" description="Helical" evidence="6">
    <location>
        <begin position="345"/>
        <end position="365"/>
    </location>
</feature>
<feature type="transmembrane region" description="Helical" evidence="6">
    <location>
        <begin position="51"/>
        <end position="70"/>
    </location>
</feature>
<accession>A0A2J6QL61</accession>
<comment type="similarity">
    <text evidence="2">Belongs to the amino acid/polyamine transporter 2 family.</text>
</comment>
<dbReference type="PANTHER" id="PTHR22950">
    <property type="entry name" value="AMINO ACID TRANSPORTER"/>
    <property type="match status" value="1"/>
</dbReference>
<evidence type="ECO:0000256" key="4">
    <source>
        <dbReference type="ARBA" id="ARBA00022989"/>
    </source>
</evidence>
<organism evidence="8 9">
    <name type="scientific">Hyaloscypha hepaticicola</name>
    <dbReference type="NCBI Taxonomy" id="2082293"/>
    <lineage>
        <taxon>Eukaryota</taxon>
        <taxon>Fungi</taxon>
        <taxon>Dikarya</taxon>
        <taxon>Ascomycota</taxon>
        <taxon>Pezizomycotina</taxon>
        <taxon>Leotiomycetes</taxon>
        <taxon>Helotiales</taxon>
        <taxon>Hyaloscyphaceae</taxon>
        <taxon>Hyaloscypha</taxon>
    </lineage>
</organism>
<evidence type="ECO:0000313" key="9">
    <source>
        <dbReference type="Proteomes" id="UP000235672"/>
    </source>
</evidence>
<evidence type="ECO:0000313" key="8">
    <source>
        <dbReference type="EMBL" id="PMD27013.1"/>
    </source>
</evidence>
<evidence type="ECO:0000259" key="7">
    <source>
        <dbReference type="Pfam" id="PF01490"/>
    </source>
</evidence>
<feature type="transmembrane region" description="Helical" evidence="6">
    <location>
        <begin position="418"/>
        <end position="444"/>
    </location>
</feature>
<dbReference type="PANTHER" id="PTHR22950:SF479">
    <property type="entry name" value="AMINO ACID TRANSPORTER (EUROFUNG)-RELATED"/>
    <property type="match status" value="1"/>
</dbReference>
<feature type="domain" description="Amino acid transporter transmembrane" evidence="7">
    <location>
        <begin position="50"/>
        <end position="440"/>
    </location>
</feature>
<evidence type="ECO:0000256" key="1">
    <source>
        <dbReference type="ARBA" id="ARBA00004141"/>
    </source>
</evidence>
<dbReference type="EMBL" id="KZ613466">
    <property type="protein sequence ID" value="PMD27013.1"/>
    <property type="molecule type" value="Genomic_DNA"/>
</dbReference>
<dbReference type="GO" id="GO:0015179">
    <property type="term" value="F:L-amino acid transmembrane transporter activity"/>
    <property type="evidence" value="ECO:0007669"/>
    <property type="project" value="TreeGrafter"/>
</dbReference>
<keyword evidence="9" id="KW-1185">Reference proteome</keyword>
<keyword evidence="5 6" id="KW-0472">Membrane</keyword>
<dbReference type="Proteomes" id="UP000235672">
    <property type="component" value="Unassembled WGS sequence"/>
</dbReference>
<keyword evidence="3 6" id="KW-0812">Transmembrane</keyword>
<feature type="transmembrane region" description="Helical" evidence="6">
    <location>
        <begin position="371"/>
        <end position="397"/>
    </location>
</feature>
<dbReference type="OrthoDB" id="40134at2759"/>
<dbReference type="STRING" id="1745343.A0A2J6QL61"/>
<dbReference type="Pfam" id="PF01490">
    <property type="entry name" value="Aa_trans"/>
    <property type="match status" value="1"/>
</dbReference>
<reference evidence="8 9" key="1">
    <citation type="submission" date="2016-05" db="EMBL/GenBank/DDBJ databases">
        <title>A degradative enzymes factory behind the ericoid mycorrhizal symbiosis.</title>
        <authorList>
            <consortium name="DOE Joint Genome Institute"/>
            <person name="Martino E."/>
            <person name="Morin E."/>
            <person name="Grelet G."/>
            <person name="Kuo A."/>
            <person name="Kohler A."/>
            <person name="Daghino S."/>
            <person name="Barry K."/>
            <person name="Choi C."/>
            <person name="Cichocki N."/>
            <person name="Clum A."/>
            <person name="Copeland A."/>
            <person name="Hainaut M."/>
            <person name="Haridas S."/>
            <person name="Labutti K."/>
            <person name="Lindquist E."/>
            <person name="Lipzen A."/>
            <person name="Khouja H.-R."/>
            <person name="Murat C."/>
            <person name="Ohm R."/>
            <person name="Olson A."/>
            <person name="Spatafora J."/>
            <person name="Veneault-Fourrey C."/>
            <person name="Henrissat B."/>
            <person name="Grigoriev I."/>
            <person name="Martin F."/>
            <person name="Perotto S."/>
        </authorList>
    </citation>
    <scope>NUCLEOTIDE SEQUENCE [LARGE SCALE GENOMIC DNA]</scope>
    <source>
        <strain evidence="8 9">UAMH 7357</strain>
    </source>
</reference>
<evidence type="ECO:0000256" key="6">
    <source>
        <dbReference type="SAM" id="Phobius"/>
    </source>
</evidence>
<protein>
    <submittedName>
        <fullName evidence="8">Transmembrane amino acid transporter</fullName>
    </submittedName>
</protein>
<name>A0A2J6QL61_9HELO</name>
<evidence type="ECO:0000256" key="2">
    <source>
        <dbReference type="ARBA" id="ARBA00008066"/>
    </source>
</evidence>
<sequence>MLDDKKRFGGESPQYPYEEEGIITSGPNRHITGELDVFGNEENHQIKYKTLSWQLVAVLMIAEIVSNGMLSLPSSGGVVGLVPNVILIVFLGIFGTFTAYLLVQFKLNHPEVHNMGDAGYILFGVIGREVLSAGTVIFAVFATGGQLLAGQIALSFLFDSRLCLMLYTGIFTIPTLIFSFPRTLDRLSWLSVPSVISILVAGLVGMVGAGLNPLSPRTTSLFLQPTFVNAFVSITNPVFAYAGHFMFFILISEMRNPKDAMKAAYTLQIFATSCYTVFAIVTHWYLGDGVLSPSFSSLPPVWAKAAYGIAIPNFLIAGSLYAHTAAKLIFLRLFRNSIHLHSHTLLGWGTWTFLIVLMNAASFVLAVGVPIFSYLIGIAASLFASWYTYGIAGAFWLHDSYYLTGERIRAWKRRKLMFVLSVLTFAAGGFICVAGTYVIITLIIDAYKSGSVPPPFQC</sequence>
<dbReference type="InterPro" id="IPR013057">
    <property type="entry name" value="AA_transpt_TM"/>
</dbReference>
<dbReference type="AlphaFoldDB" id="A0A2J6QL61"/>
<feature type="transmembrane region" description="Helical" evidence="6">
    <location>
        <begin position="164"/>
        <end position="180"/>
    </location>
</feature>
<keyword evidence="4 6" id="KW-1133">Transmembrane helix</keyword>
<feature type="transmembrane region" description="Helical" evidence="6">
    <location>
        <begin position="305"/>
        <end position="324"/>
    </location>
</feature>
<dbReference type="GO" id="GO:0016020">
    <property type="term" value="C:membrane"/>
    <property type="evidence" value="ECO:0007669"/>
    <property type="project" value="UniProtKB-SubCell"/>
</dbReference>
<evidence type="ECO:0000256" key="3">
    <source>
        <dbReference type="ARBA" id="ARBA00022692"/>
    </source>
</evidence>
<evidence type="ECO:0000256" key="5">
    <source>
        <dbReference type="ARBA" id="ARBA00023136"/>
    </source>
</evidence>